<dbReference type="InterPro" id="IPR036777">
    <property type="entry name" value="Channel_Tsx-like_sf"/>
</dbReference>
<dbReference type="Proteomes" id="UP000295169">
    <property type="component" value="Unassembled WGS sequence"/>
</dbReference>
<feature type="signal peptide" evidence="3">
    <location>
        <begin position="1"/>
        <end position="22"/>
    </location>
</feature>
<feature type="chain" id="PRO_5020542722" evidence="3">
    <location>
        <begin position="23"/>
        <end position="289"/>
    </location>
</feature>
<dbReference type="GO" id="GO:0009279">
    <property type="term" value="C:cell outer membrane"/>
    <property type="evidence" value="ECO:0007669"/>
    <property type="project" value="InterPro"/>
</dbReference>
<protein>
    <submittedName>
        <fullName evidence="4">Nucleoside-specific outer membrane channel protein Tsx</fullName>
    </submittedName>
</protein>
<gene>
    <name evidence="4" type="ORF">EV691_12445</name>
</gene>
<feature type="compositionally biased region" description="Basic and acidic residues" evidence="2">
    <location>
        <begin position="39"/>
        <end position="48"/>
    </location>
</feature>
<sequence>MKIKSVLSMLVGAMIFSSTAFSEENLPQARYNPPSPSDVPEKVQKKEGKSPLLWQDNSVTYLWGKDDQVTTHIRQNLTFEHFSLWTWGDLWAFWDNYWFNGGSTQNGNHWYYGEITPRFSFGKLTGKDLSFGPVKDVLLAVSYQYGQGDVEAFRVGPGFDFDIPGFNFAQLNILYIKPEGNRHASGSWMLNPVWSITFPVGRSDILFDGFMDWTINNRSDSSDPSRNYHANLHFNPQIKYDLGKLMKIGEKHLYVGVEYNYWSNKYGIKDSSHFDTNQSSTSLLIKYHF</sequence>
<dbReference type="RefSeq" id="WP_242672538.1">
    <property type="nucleotide sequence ID" value="NZ_JBHLST010000043.1"/>
</dbReference>
<dbReference type="SUPFAM" id="SSF111364">
    <property type="entry name" value="Tsx-like channel"/>
    <property type="match status" value="1"/>
</dbReference>
<name>A0A4R1PHZ9_9GAMM</name>
<organism evidence="4 5">
    <name type="scientific">Azotobacter chroococcum</name>
    <dbReference type="NCBI Taxonomy" id="353"/>
    <lineage>
        <taxon>Bacteria</taxon>
        <taxon>Pseudomonadati</taxon>
        <taxon>Pseudomonadota</taxon>
        <taxon>Gammaproteobacteria</taxon>
        <taxon>Pseudomonadales</taxon>
        <taxon>Pseudomonadaceae</taxon>
        <taxon>Azotobacter</taxon>
    </lineage>
</organism>
<reference evidence="4 5" key="1">
    <citation type="submission" date="2019-03" db="EMBL/GenBank/DDBJ databases">
        <title>Genomic Encyclopedia of Type Strains, Phase IV (KMG-IV): sequencing the most valuable type-strain genomes for metagenomic binning, comparative biology and taxonomic classification.</title>
        <authorList>
            <person name="Goeker M."/>
        </authorList>
    </citation>
    <scope>NUCLEOTIDE SEQUENCE [LARGE SCALE GENOMIC DNA]</scope>
    <source>
        <strain evidence="4 5">DSM 2286</strain>
    </source>
</reference>
<comment type="similarity">
    <text evidence="1">Belongs to the nucleoside-specific channel-forming outer membrane porin (Tsx) (TC 1.B.10) family.</text>
</comment>
<proteinExistence type="inferred from homology"/>
<comment type="caution">
    <text evidence="4">The sequence shown here is derived from an EMBL/GenBank/DDBJ whole genome shotgun (WGS) entry which is preliminary data.</text>
</comment>
<evidence type="ECO:0000256" key="1">
    <source>
        <dbReference type="ARBA" id="ARBA00008728"/>
    </source>
</evidence>
<evidence type="ECO:0000256" key="3">
    <source>
        <dbReference type="SAM" id="SignalP"/>
    </source>
</evidence>
<feature type="region of interest" description="Disordered" evidence="2">
    <location>
        <begin position="27"/>
        <end position="48"/>
    </location>
</feature>
<dbReference type="AlphaFoldDB" id="A0A4R1PHZ9"/>
<evidence type="ECO:0000313" key="5">
    <source>
        <dbReference type="Proteomes" id="UP000295169"/>
    </source>
</evidence>
<evidence type="ECO:0000256" key="2">
    <source>
        <dbReference type="SAM" id="MobiDB-lite"/>
    </source>
</evidence>
<dbReference type="Pfam" id="PF03502">
    <property type="entry name" value="Channel_Tsx"/>
    <property type="match status" value="1"/>
</dbReference>
<dbReference type="InterPro" id="IPR018013">
    <property type="entry name" value="Channel_Tsx-like"/>
</dbReference>
<dbReference type="Gene3D" id="2.40.230.20">
    <property type="entry name" value="Nucleoside-specific channel-forming protein, Tsx-like"/>
    <property type="match status" value="1"/>
</dbReference>
<evidence type="ECO:0000313" key="4">
    <source>
        <dbReference type="EMBL" id="TCL27796.1"/>
    </source>
</evidence>
<accession>A0A4R1PHZ9</accession>
<keyword evidence="3" id="KW-0732">Signal</keyword>
<dbReference type="EMBL" id="SMMU01000024">
    <property type="protein sequence ID" value="TCL27796.1"/>
    <property type="molecule type" value="Genomic_DNA"/>
</dbReference>